<protein>
    <recommendedName>
        <fullName evidence="7">SMP-LTD domain-containing protein</fullName>
    </recommendedName>
</protein>
<dbReference type="GO" id="GO:0006869">
    <property type="term" value="P:lipid transport"/>
    <property type="evidence" value="ECO:0007669"/>
    <property type="project" value="UniProtKB-KW"/>
</dbReference>
<dbReference type="EMBL" id="CAJHNH020008537">
    <property type="protein sequence ID" value="CAG5136476.1"/>
    <property type="molecule type" value="Genomic_DNA"/>
</dbReference>
<dbReference type="GO" id="GO:0005739">
    <property type="term" value="C:mitochondrion"/>
    <property type="evidence" value="ECO:0007669"/>
    <property type="project" value="GOC"/>
</dbReference>
<dbReference type="PANTHER" id="PTHR21519">
    <property type="entry name" value="PDZ DOMAIN-CONTAINING PROTEIN 8"/>
    <property type="match status" value="1"/>
</dbReference>
<comment type="caution">
    <text evidence="8">The sequence shown here is derived from an EMBL/GenBank/DDBJ whole genome shotgun (WGS) entry which is preliminary data.</text>
</comment>
<evidence type="ECO:0000256" key="5">
    <source>
        <dbReference type="ARBA" id="ARBA00023136"/>
    </source>
</evidence>
<dbReference type="AlphaFoldDB" id="A0A8S4ABW1"/>
<dbReference type="PROSITE" id="PS51847">
    <property type="entry name" value="SMP"/>
    <property type="match status" value="1"/>
</dbReference>
<dbReference type="Pfam" id="PF26547">
    <property type="entry name" value="PDZD8_N"/>
    <property type="match status" value="1"/>
</dbReference>
<dbReference type="InterPro" id="IPR031468">
    <property type="entry name" value="SMP_LBD"/>
</dbReference>
<dbReference type="InterPro" id="IPR058801">
    <property type="entry name" value="PDZD8_N"/>
</dbReference>
<keyword evidence="5 6" id="KW-0472">Membrane</keyword>
<feature type="transmembrane region" description="Helical" evidence="6">
    <location>
        <begin position="6"/>
        <end position="24"/>
    </location>
</feature>
<organism evidence="8 9">
    <name type="scientific">Candidula unifasciata</name>
    <dbReference type="NCBI Taxonomy" id="100452"/>
    <lineage>
        <taxon>Eukaryota</taxon>
        <taxon>Metazoa</taxon>
        <taxon>Spiralia</taxon>
        <taxon>Lophotrochozoa</taxon>
        <taxon>Mollusca</taxon>
        <taxon>Gastropoda</taxon>
        <taxon>Heterobranchia</taxon>
        <taxon>Euthyneura</taxon>
        <taxon>Panpulmonata</taxon>
        <taxon>Eupulmonata</taxon>
        <taxon>Stylommatophora</taxon>
        <taxon>Helicina</taxon>
        <taxon>Helicoidea</taxon>
        <taxon>Geomitridae</taxon>
        <taxon>Candidula</taxon>
    </lineage>
</organism>
<dbReference type="OrthoDB" id="10004596at2759"/>
<feature type="domain" description="SMP-LTD" evidence="7">
    <location>
        <begin position="86"/>
        <end position="273"/>
    </location>
</feature>
<comment type="subcellular location">
    <subcellularLocation>
        <location evidence="1">Membrane</location>
    </subcellularLocation>
</comment>
<evidence type="ECO:0000256" key="3">
    <source>
        <dbReference type="ARBA" id="ARBA00023055"/>
    </source>
</evidence>
<evidence type="ECO:0000256" key="6">
    <source>
        <dbReference type="SAM" id="Phobius"/>
    </source>
</evidence>
<feature type="transmembrane region" description="Helical" evidence="6">
    <location>
        <begin position="31"/>
        <end position="53"/>
    </location>
</feature>
<keyword evidence="4" id="KW-0446">Lipid-binding</keyword>
<evidence type="ECO:0000259" key="7">
    <source>
        <dbReference type="PROSITE" id="PS51847"/>
    </source>
</evidence>
<keyword evidence="2" id="KW-0813">Transport</keyword>
<evidence type="ECO:0000256" key="1">
    <source>
        <dbReference type="ARBA" id="ARBA00004370"/>
    </source>
</evidence>
<proteinExistence type="predicted"/>
<dbReference type="CDD" id="cd21674">
    <property type="entry name" value="SMP_PDZD8"/>
    <property type="match status" value="1"/>
</dbReference>
<keyword evidence="3" id="KW-0445">Lipid transport</keyword>
<reference evidence="8" key="1">
    <citation type="submission" date="2021-04" db="EMBL/GenBank/DDBJ databases">
        <authorList>
            <consortium name="Molecular Ecology Group"/>
        </authorList>
    </citation>
    <scope>NUCLEOTIDE SEQUENCE</scope>
</reference>
<gene>
    <name evidence="8" type="ORF">CUNI_LOCUS22034</name>
</gene>
<dbReference type="GO" id="GO:0044233">
    <property type="term" value="C:mitochondria-associated endoplasmic reticulum membrane contact site"/>
    <property type="evidence" value="ECO:0007669"/>
    <property type="project" value="InterPro"/>
</dbReference>
<evidence type="ECO:0000256" key="4">
    <source>
        <dbReference type="ARBA" id="ARBA00023121"/>
    </source>
</evidence>
<keyword evidence="9" id="KW-1185">Reference proteome</keyword>
<evidence type="ECO:0000313" key="8">
    <source>
        <dbReference type="EMBL" id="CAG5136476.1"/>
    </source>
</evidence>
<dbReference type="PANTHER" id="PTHR21519:SF1">
    <property type="entry name" value="PDZ DOMAIN-CONTAINING PROTEIN 8"/>
    <property type="match status" value="1"/>
</dbReference>
<dbReference type="GO" id="GO:0008289">
    <property type="term" value="F:lipid binding"/>
    <property type="evidence" value="ECO:0007669"/>
    <property type="project" value="UniProtKB-KW"/>
</dbReference>
<feature type="non-terminal residue" evidence="8">
    <location>
        <position position="326"/>
    </location>
</feature>
<dbReference type="InterPro" id="IPR039275">
    <property type="entry name" value="PDZD8"/>
</dbReference>
<name>A0A8S4ABW1_9EUPU</name>
<feature type="non-terminal residue" evidence="8">
    <location>
        <position position="1"/>
    </location>
</feature>
<dbReference type="GO" id="GO:1990456">
    <property type="term" value="P:mitochondrion-endoplasmic reticulum membrane tethering"/>
    <property type="evidence" value="ECO:0007669"/>
    <property type="project" value="InterPro"/>
</dbReference>
<evidence type="ECO:0000313" key="9">
    <source>
        <dbReference type="Proteomes" id="UP000678393"/>
    </source>
</evidence>
<keyword evidence="6" id="KW-0812">Transmembrane</keyword>
<dbReference type="GO" id="GO:0016020">
    <property type="term" value="C:membrane"/>
    <property type="evidence" value="ECO:0007669"/>
    <property type="project" value="UniProtKB-SubCell"/>
</dbReference>
<keyword evidence="6" id="KW-1133">Transmembrane helix</keyword>
<sequence>MIWKNLTTLMYAIFLTLICTEFLLDRVVLVILSFLLGAVLVLVTEAFIFWSYFNKAPILPPPKCDDVPTQLPEALILQLEHSSLKQKEDCIWLNFLLQFLFSELRDSLLVRRFLTKKIQLEFEEVLRSRSGVLVDELFLRDYHLGDNFPVITGISVERSDVFRDTIQTLDLKARITYDGGFQIAIDAALPFHRMAFVSVKVLKLRGVLRLQLTQLPFSHWSASFYEEPELELDVTAQLDGRPMPKLKNIIANQIRKIIRKKHTLPMYKMRYKPFFQPRPDPGLAMDTRIHIDGAELGCGILEVTVVEANRLPVVVKGAKVYCTVSV</sequence>
<accession>A0A8S4ABW1</accession>
<dbReference type="Proteomes" id="UP000678393">
    <property type="component" value="Unassembled WGS sequence"/>
</dbReference>
<evidence type="ECO:0000256" key="2">
    <source>
        <dbReference type="ARBA" id="ARBA00022448"/>
    </source>
</evidence>
<dbReference type="GO" id="GO:0051560">
    <property type="term" value="P:mitochondrial calcium ion homeostasis"/>
    <property type="evidence" value="ECO:0007669"/>
    <property type="project" value="InterPro"/>
</dbReference>